<feature type="domain" description="Helicase C-terminal" evidence="6">
    <location>
        <begin position="896"/>
        <end position="1046"/>
    </location>
</feature>
<reference evidence="7 8" key="1">
    <citation type="journal article" date="2014" name="World J. Microbiol. Biotechnol.">
        <title>Biodiversity and physiological characteristics of Antarctic and Arctic lichens-associated bacteria.</title>
        <authorList>
            <person name="Lee Y.M."/>
            <person name="Kim E.H."/>
            <person name="Lee H.K."/>
            <person name="Hong S.G."/>
        </authorList>
    </citation>
    <scope>NUCLEOTIDE SEQUENCE [LARGE SCALE GENOMIC DNA]</scope>
    <source>
        <strain evidence="7 8">PAMC 26569</strain>
    </source>
</reference>
<dbReference type="GO" id="GO:0008270">
    <property type="term" value="F:zinc ion binding"/>
    <property type="evidence" value="ECO:0007669"/>
    <property type="project" value="UniProtKB-KW"/>
</dbReference>
<dbReference type="InterPro" id="IPR038718">
    <property type="entry name" value="SNF2-like_sf"/>
</dbReference>
<dbReference type="InterPro" id="IPR014001">
    <property type="entry name" value="Helicase_ATP-bd"/>
</dbReference>
<dbReference type="InterPro" id="IPR049730">
    <property type="entry name" value="SNF2/RAD54-like_C"/>
</dbReference>
<evidence type="ECO:0000313" key="7">
    <source>
        <dbReference type="EMBL" id="QKE90206.1"/>
    </source>
</evidence>
<dbReference type="GO" id="GO:0005524">
    <property type="term" value="F:ATP binding"/>
    <property type="evidence" value="ECO:0007669"/>
    <property type="project" value="InterPro"/>
</dbReference>
<keyword evidence="7" id="KW-0547">Nucleotide-binding</keyword>
<organism evidence="7 8">
    <name type="scientific">Lichenicola cladoniae</name>
    <dbReference type="NCBI Taxonomy" id="1484109"/>
    <lineage>
        <taxon>Bacteria</taxon>
        <taxon>Pseudomonadati</taxon>
        <taxon>Pseudomonadota</taxon>
        <taxon>Alphaproteobacteria</taxon>
        <taxon>Acetobacterales</taxon>
        <taxon>Acetobacteraceae</taxon>
        <taxon>Lichenicola</taxon>
    </lineage>
</organism>
<keyword evidence="7" id="KW-0067">ATP-binding</keyword>
<dbReference type="InterPro" id="IPR000330">
    <property type="entry name" value="SNF2_N"/>
</dbReference>
<keyword evidence="8" id="KW-1185">Reference proteome</keyword>
<feature type="region of interest" description="Disordered" evidence="3">
    <location>
        <begin position="267"/>
        <end position="306"/>
    </location>
</feature>
<feature type="compositionally biased region" description="Polar residues" evidence="3">
    <location>
        <begin position="286"/>
        <end position="306"/>
    </location>
</feature>
<keyword evidence="2" id="KW-0479">Metal-binding</keyword>
<gene>
    <name evidence="7" type="ORF">HN018_09245</name>
</gene>
<dbReference type="Proteomes" id="UP000500767">
    <property type="component" value="Chromosome"/>
</dbReference>
<keyword evidence="2" id="KW-0863">Zinc-finger</keyword>
<evidence type="ECO:0000259" key="4">
    <source>
        <dbReference type="PROSITE" id="PS50966"/>
    </source>
</evidence>
<evidence type="ECO:0000256" key="1">
    <source>
        <dbReference type="ARBA" id="ARBA00022801"/>
    </source>
</evidence>
<dbReference type="GO" id="GO:0004386">
    <property type="term" value="F:helicase activity"/>
    <property type="evidence" value="ECO:0007669"/>
    <property type="project" value="UniProtKB-KW"/>
</dbReference>
<dbReference type="GO" id="GO:0016787">
    <property type="term" value="F:hydrolase activity"/>
    <property type="evidence" value="ECO:0007669"/>
    <property type="project" value="UniProtKB-KW"/>
</dbReference>
<keyword evidence="2" id="KW-0862">Zinc</keyword>
<sequence>MPTPFSPDDLSRFFDASVLRRGRSLILLGSVTATLEDGSISVAVDHLEARHTATVAPSPRGDKVVFPSRCSCGQSACLHIAAGALAALDRYPALRKPERKLPPGADADPVGEERHRLLFELSPSEPPHACYVETLMVGERTGVAVATTPARILADRSSTESSRIMARLLGSGETSRNPVAPASVTPVLGLLSRLGRARWQATQKTLVRGEERAFQADVAPEMPEHSAIILGDAGPWYVDAETGALGRVRLRQAPVVPRAAPVLPSPARPIVRPYGTGPRPPDRSRFTPSRPATSRGGQSGRKVTTTIDPVIREHPPAPVLRLRRTECPDESGHLKMVDALTVEFDYDGILVASHDDRQFLRVHRPGDLPGHPSFVRRNTAAEAGALDVLRQHGLTQMRVADPTNVKGQMVFVYRTGDATDRWQTFVLDQVPALEAEGWQNKIERVFLPRAVAALGDYDVRVTDAEAGKFSLDFGVEVDGTRIPLLPILSRLLERGGIEAAKIVDDEVITSLDDGRILKLPAERIRRLLAVMSDLIESASRLGEDRLLLSDGEAETVLGLEDLLTTRWENATAIEAYAEHFRHDMTLPTVAVPASFTATLRPYQQQGVNWLQHLRSVGLNGFLADDMGLGKTAQTIAHIVIEEAEGRLDQPVLIVVPTSLVANWTAELAKFAPHLGVVVLHGVNRHERRADLTGIHVVVTTYTVLTRDIEAMKQLPWHLAVLDEAQVIKSPDAMSTKAVCQLTTRHRLCLSGTPIENNLQELWSEFAFLMPGLLGDRKGFAKRFRRPIEKDNDPQRRAQLIRRIKPFLMRRTKAEVATDLPPKHTILRRIDLAADQRELYDTIRGTLYDKVRKQVAELTTSQSRIVMLDALLKLRQVCCDPRLVKLPSARLIESSSKLDELLEMITEMIPEGRRILLFSQFTTMLDLIKPRLVEAGIEFAELRGDTRDRAEPVRTFESGAVSLFLISLKAGGRGLNLTSADTVIHYDPWWNPAAEDQASDRAHRIGQTKPVFVYKLIAADTVEDRIVELQRRKANLANIALSEDEEFSGVDVDDVEFLFGSSMQPEPVAAEMSETA</sequence>
<dbReference type="PANTHER" id="PTHR10799">
    <property type="entry name" value="SNF2/RAD54 HELICASE FAMILY"/>
    <property type="match status" value="1"/>
</dbReference>
<dbReference type="CDD" id="cd18012">
    <property type="entry name" value="DEXQc_arch_SWI2_SNF2"/>
    <property type="match status" value="1"/>
</dbReference>
<dbReference type="RefSeq" id="WP_171834113.1">
    <property type="nucleotide sequence ID" value="NZ_CP053708.1"/>
</dbReference>
<dbReference type="PROSITE" id="PS50966">
    <property type="entry name" value="ZF_SWIM"/>
    <property type="match status" value="1"/>
</dbReference>
<dbReference type="Gene3D" id="3.40.50.10810">
    <property type="entry name" value="Tandem AAA-ATPase domain"/>
    <property type="match status" value="1"/>
</dbReference>
<proteinExistence type="predicted"/>
<dbReference type="CDD" id="cd18793">
    <property type="entry name" value="SF2_C_SNF"/>
    <property type="match status" value="1"/>
</dbReference>
<dbReference type="Gene3D" id="3.40.50.300">
    <property type="entry name" value="P-loop containing nucleotide triphosphate hydrolases"/>
    <property type="match status" value="1"/>
</dbReference>
<protein>
    <submittedName>
        <fullName evidence="7">DEAD/DEAH box helicase</fullName>
    </submittedName>
</protein>
<dbReference type="SMART" id="SM00490">
    <property type="entry name" value="HELICc"/>
    <property type="match status" value="1"/>
</dbReference>
<dbReference type="SMART" id="SM00487">
    <property type="entry name" value="DEXDc"/>
    <property type="match status" value="1"/>
</dbReference>
<evidence type="ECO:0000259" key="6">
    <source>
        <dbReference type="PROSITE" id="PS51194"/>
    </source>
</evidence>
<dbReference type="EMBL" id="CP053708">
    <property type="protein sequence ID" value="QKE90206.1"/>
    <property type="molecule type" value="Genomic_DNA"/>
</dbReference>
<dbReference type="PROSITE" id="PS51194">
    <property type="entry name" value="HELICASE_CTER"/>
    <property type="match status" value="1"/>
</dbReference>
<dbReference type="KEGG" id="lck:HN018_09245"/>
<evidence type="ECO:0000256" key="2">
    <source>
        <dbReference type="PROSITE-ProRule" id="PRU00325"/>
    </source>
</evidence>
<accession>A0A6M8HPG6</accession>
<keyword evidence="1" id="KW-0378">Hydrolase</keyword>
<evidence type="ECO:0000259" key="5">
    <source>
        <dbReference type="PROSITE" id="PS51192"/>
    </source>
</evidence>
<dbReference type="AlphaFoldDB" id="A0A6M8HPG6"/>
<dbReference type="SUPFAM" id="SSF52540">
    <property type="entry name" value="P-loop containing nucleoside triphosphate hydrolases"/>
    <property type="match status" value="2"/>
</dbReference>
<dbReference type="InterPro" id="IPR007527">
    <property type="entry name" value="Znf_SWIM"/>
</dbReference>
<evidence type="ECO:0000256" key="3">
    <source>
        <dbReference type="SAM" id="MobiDB-lite"/>
    </source>
</evidence>
<evidence type="ECO:0000313" key="8">
    <source>
        <dbReference type="Proteomes" id="UP000500767"/>
    </source>
</evidence>
<dbReference type="InterPro" id="IPR027417">
    <property type="entry name" value="P-loop_NTPase"/>
</dbReference>
<name>A0A6M8HPG6_9PROT</name>
<keyword evidence="7" id="KW-0347">Helicase</keyword>
<dbReference type="Pfam" id="PF00271">
    <property type="entry name" value="Helicase_C"/>
    <property type="match status" value="1"/>
</dbReference>
<dbReference type="Pfam" id="PF00176">
    <property type="entry name" value="SNF2-rel_dom"/>
    <property type="match status" value="1"/>
</dbReference>
<dbReference type="PROSITE" id="PS51192">
    <property type="entry name" value="HELICASE_ATP_BIND_1"/>
    <property type="match status" value="1"/>
</dbReference>
<feature type="domain" description="SWIM-type" evidence="4">
    <location>
        <begin position="53"/>
        <end position="88"/>
    </location>
</feature>
<feature type="domain" description="Helicase ATP-binding" evidence="5">
    <location>
        <begin position="611"/>
        <end position="771"/>
    </location>
</feature>
<dbReference type="InterPro" id="IPR001650">
    <property type="entry name" value="Helicase_C-like"/>
</dbReference>